<comment type="subcellular location">
    <subcellularLocation>
        <location evidence="1">Cell membrane</location>
        <topology evidence="1">Multi-pass membrane protein</topology>
    </subcellularLocation>
</comment>
<dbReference type="CDD" id="cd13143">
    <property type="entry name" value="MATE_MepA_like"/>
    <property type="match status" value="1"/>
</dbReference>
<dbReference type="EMBL" id="AZJI01000010">
    <property type="protein sequence ID" value="ETD22172.1"/>
    <property type="molecule type" value="Genomic_DNA"/>
</dbReference>
<dbReference type="Pfam" id="PF01554">
    <property type="entry name" value="MatE"/>
    <property type="match status" value="2"/>
</dbReference>
<keyword evidence="5 7" id="KW-0472">Membrane</keyword>
<dbReference type="GO" id="GO:0015297">
    <property type="term" value="F:antiporter activity"/>
    <property type="evidence" value="ECO:0007669"/>
    <property type="project" value="InterPro"/>
</dbReference>
<keyword evidence="4 7" id="KW-1133">Transmembrane helix</keyword>
<dbReference type="InterPro" id="IPR002528">
    <property type="entry name" value="MATE_fam"/>
</dbReference>
<comment type="caution">
    <text evidence="8">The sequence shown here is derived from an EMBL/GenBank/DDBJ whole genome shotgun (WGS) entry which is preliminary data.</text>
</comment>
<dbReference type="PANTHER" id="PTHR43823">
    <property type="entry name" value="SPORULATION PROTEIN YKVU"/>
    <property type="match status" value="1"/>
</dbReference>
<feature type="transmembrane region" description="Helical" evidence="7">
    <location>
        <begin position="128"/>
        <end position="156"/>
    </location>
</feature>
<evidence type="ECO:0000313" key="8">
    <source>
        <dbReference type="EMBL" id="ETD22172.1"/>
    </source>
</evidence>
<feature type="transmembrane region" description="Helical" evidence="7">
    <location>
        <begin position="409"/>
        <end position="428"/>
    </location>
</feature>
<evidence type="ECO:0000256" key="5">
    <source>
        <dbReference type="ARBA" id="ARBA00023136"/>
    </source>
</evidence>
<dbReference type="InterPro" id="IPR045070">
    <property type="entry name" value="MATE_MepA-like"/>
</dbReference>
<dbReference type="AlphaFoldDB" id="V8C513"/>
<proteinExistence type="predicted"/>
<dbReference type="PANTHER" id="PTHR43823:SF3">
    <property type="entry name" value="MULTIDRUG EXPORT PROTEIN MEPA"/>
    <property type="match status" value="1"/>
</dbReference>
<feature type="transmembrane region" description="Helical" evidence="7">
    <location>
        <begin position="231"/>
        <end position="250"/>
    </location>
</feature>
<protein>
    <recommendedName>
        <fullName evidence="10">MATE efflux family protein</fullName>
    </recommendedName>
</protein>
<feature type="transmembrane region" description="Helical" evidence="7">
    <location>
        <begin position="168"/>
        <end position="193"/>
    </location>
</feature>
<dbReference type="RefSeq" id="WP_023928728.1">
    <property type="nucleotide sequence ID" value="NZ_KI669456.1"/>
</dbReference>
<evidence type="ECO:0000256" key="1">
    <source>
        <dbReference type="ARBA" id="ARBA00004651"/>
    </source>
</evidence>
<dbReference type="eggNOG" id="COG0534">
    <property type="taxonomic scope" value="Bacteria"/>
</dbReference>
<evidence type="ECO:0008006" key="10">
    <source>
        <dbReference type="Google" id="ProtNLM"/>
    </source>
</evidence>
<evidence type="ECO:0000256" key="3">
    <source>
        <dbReference type="ARBA" id="ARBA00022692"/>
    </source>
</evidence>
<feature type="transmembrane region" description="Helical" evidence="7">
    <location>
        <begin position="346"/>
        <end position="369"/>
    </location>
</feature>
<feature type="region of interest" description="Disordered" evidence="6">
    <location>
        <begin position="1"/>
        <end position="26"/>
    </location>
</feature>
<dbReference type="GO" id="GO:0005886">
    <property type="term" value="C:plasma membrane"/>
    <property type="evidence" value="ECO:0007669"/>
    <property type="project" value="UniProtKB-SubCell"/>
</dbReference>
<feature type="transmembrane region" description="Helical" evidence="7">
    <location>
        <begin position="306"/>
        <end position="325"/>
    </location>
</feature>
<organism evidence="8 9">
    <name type="scientific">Helicobacter macacae MIT 99-5501</name>
    <dbReference type="NCBI Taxonomy" id="1357400"/>
    <lineage>
        <taxon>Bacteria</taxon>
        <taxon>Pseudomonadati</taxon>
        <taxon>Campylobacterota</taxon>
        <taxon>Epsilonproteobacteria</taxon>
        <taxon>Campylobacterales</taxon>
        <taxon>Helicobacteraceae</taxon>
        <taxon>Helicobacter</taxon>
    </lineage>
</organism>
<dbReference type="STRING" id="1357400.HMPREF2086_01899"/>
<feature type="transmembrane region" description="Helical" evidence="7">
    <location>
        <begin position="282"/>
        <end position="300"/>
    </location>
</feature>
<keyword evidence="9" id="KW-1185">Reference proteome</keyword>
<dbReference type="PATRIC" id="fig|1357400.3.peg.2575"/>
<feature type="compositionally biased region" description="Low complexity" evidence="6">
    <location>
        <begin position="1"/>
        <end position="18"/>
    </location>
</feature>
<evidence type="ECO:0000256" key="4">
    <source>
        <dbReference type="ARBA" id="ARBA00022989"/>
    </source>
</evidence>
<evidence type="ECO:0000256" key="2">
    <source>
        <dbReference type="ARBA" id="ARBA00022475"/>
    </source>
</evidence>
<keyword evidence="3 7" id="KW-0812">Transmembrane</keyword>
<feature type="transmembrane region" description="Helical" evidence="7">
    <location>
        <begin position="435"/>
        <end position="454"/>
    </location>
</feature>
<reference evidence="8 9" key="1">
    <citation type="journal article" date="2014" name="Genome Announc.">
        <title>Draft genome sequences of six enterohepatic helicobacter species isolated from humans and one from rhesus macaques.</title>
        <authorList>
            <person name="Shen Z."/>
            <person name="Sheh A."/>
            <person name="Young S.K."/>
            <person name="Abouelliel A."/>
            <person name="Ward D.V."/>
            <person name="Earl A.M."/>
            <person name="Fox J.G."/>
        </authorList>
    </citation>
    <scope>NUCLEOTIDE SEQUENCE [LARGE SCALE GENOMIC DNA]</scope>
    <source>
        <strain evidence="8 9">MIT 99-5501</strain>
    </source>
</reference>
<evidence type="ECO:0000256" key="7">
    <source>
        <dbReference type="SAM" id="Phobius"/>
    </source>
</evidence>
<feature type="transmembrane region" description="Helical" evidence="7">
    <location>
        <begin position="79"/>
        <end position="108"/>
    </location>
</feature>
<dbReference type="OrthoDB" id="9808954at2"/>
<dbReference type="InterPro" id="IPR051327">
    <property type="entry name" value="MATE_MepA_subfamily"/>
</dbReference>
<feature type="transmembrane region" description="Helical" evidence="7">
    <location>
        <begin position="199"/>
        <end position="219"/>
    </location>
</feature>
<name>V8C513_9HELI</name>
<feature type="transmembrane region" description="Helical" evidence="7">
    <location>
        <begin position="466"/>
        <end position="486"/>
    </location>
</feature>
<sequence>MKNTTPPNPTTQSQIPNPAQSQLPHIDKSSAPTAKIDLKADSIPKLFFYYFIPALLAMLALSTYSTIDGIFVGKKVGENGLAAIGICWPIFPAFIAYELLFGFGGAAIVGYFLGKDHAYRARLVFCSIFYFVAISSVFIGIVGFCFADFIITALTANKPISSEIKDFALAYIKVIFLGTPMLILHPLCDIFVINDKRPILASIAMIVGSASNIVLNYVFLFVCDMGIEGSALATVSAHLIGFVVLFSHFISHKGKLFFIPRFSIASIISSAKSGIPESIAEVSAAAVMLLFNVTLLQIAGDDGVKIYSIMMYCGIVFFTVLLSVSQALQPIASFNYGAGNFARLKIAFLFSLAMVVAIGVGIYALFYGFDRYLVELFLQKEDSTLVQSSLVNSALAHSSLAERTIEAMSIYYIGYVIFGINIVCAIFLQSVQRTVSSFIITICYTILFLAILLPPLSHTYGIDGAWASYPLSQVCAFVVAFGVMCYEWRYGIFSGEIPSGATLWKRRKHRG</sequence>
<dbReference type="Proteomes" id="UP000018731">
    <property type="component" value="Unassembled WGS sequence"/>
</dbReference>
<evidence type="ECO:0000256" key="6">
    <source>
        <dbReference type="SAM" id="MobiDB-lite"/>
    </source>
</evidence>
<accession>V8C513</accession>
<keyword evidence="2" id="KW-1003">Cell membrane</keyword>
<evidence type="ECO:0000313" key="9">
    <source>
        <dbReference type="Proteomes" id="UP000018731"/>
    </source>
</evidence>
<dbReference type="HOGENOM" id="CLU_012893_0_2_7"/>
<dbReference type="GO" id="GO:0042910">
    <property type="term" value="F:xenobiotic transmembrane transporter activity"/>
    <property type="evidence" value="ECO:0007669"/>
    <property type="project" value="InterPro"/>
</dbReference>
<feature type="transmembrane region" description="Helical" evidence="7">
    <location>
        <begin position="47"/>
        <end position="67"/>
    </location>
</feature>
<gene>
    <name evidence="8" type="ORF">HMPREF2086_01899</name>
</gene>